<accession>A0A914Y7T9</accession>
<keyword evidence="2" id="KW-1185">Reference proteome</keyword>
<reference evidence="3" key="1">
    <citation type="submission" date="2022-11" db="UniProtKB">
        <authorList>
            <consortium name="WormBaseParasite"/>
        </authorList>
    </citation>
    <scope>IDENTIFICATION</scope>
</reference>
<name>A0A914Y7T9_9BILA</name>
<sequence length="246" mass="28037">MDSIKGIFGTSDQKKGVAALKKTRRLKKPKAAVVLPTKNDKSKAAEIPLDSIVKTVKRVEKKRRILSSIAAASKVESKPNTKQISQKKKQARTERRYADRVAKNGKNDTKNYPQNSAFALPEETLSIENYYKLCNLTCENGIYLDPKSEKNDVLMGCLIFDNKEVVSDDITPVQSNKVLPKIYENLLNDIRANKKNFTEKLLKRSPYDVEILPKLRKKIISVQDAGKKFEVFNYFQLVDEFVSFFL</sequence>
<protein>
    <submittedName>
        <fullName evidence="3">Uncharacterized protein</fullName>
    </submittedName>
</protein>
<dbReference type="Proteomes" id="UP000887577">
    <property type="component" value="Unplaced"/>
</dbReference>
<proteinExistence type="predicted"/>
<feature type="compositionally biased region" description="Basic and acidic residues" evidence="1">
    <location>
        <begin position="91"/>
        <end position="109"/>
    </location>
</feature>
<organism evidence="2 3">
    <name type="scientific">Panagrolaimus superbus</name>
    <dbReference type="NCBI Taxonomy" id="310955"/>
    <lineage>
        <taxon>Eukaryota</taxon>
        <taxon>Metazoa</taxon>
        <taxon>Ecdysozoa</taxon>
        <taxon>Nematoda</taxon>
        <taxon>Chromadorea</taxon>
        <taxon>Rhabditida</taxon>
        <taxon>Tylenchina</taxon>
        <taxon>Panagrolaimomorpha</taxon>
        <taxon>Panagrolaimoidea</taxon>
        <taxon>Panagrolaimidae</taxon>
        <taxon>Panagrolaimus</taxon>
    </lineage>
</organism>
<evidence type="ECO:0000313" key="2">
    <source>
        <dbReference type="Proteomes" id="UP000887577"/>
    </source>
</evidence>
<dbReference type="AlphaFoldDB" id="A0A914Y7T9"/>
<dbReference type="WBParaSite" id="PSU_v2.g15520.t1">
    <property type="protein sequence ID" value="PSU_v2.g15520.t1"/>
    <property type="gene ID" value="PSU_v2.g15520"/>
</dbReference>
<evidence type="ECO:0000256" key="1">
    <source>
        <dbReference type="SAM" id="MobiDB-lite"/>
    </source>
</evidence>
<evidence type="ECO:0000313" key="3">
    <source>
        <dbReference type="WBParaSite" id="PSU_v2.g15520.t1"/>
    </source>
</evidence>
<feature type="region of interest" description="Disordered" evidence="1">
    <location>
        <begin position="76"/>
        <end position="114"/>
    </location>
</feature>